<accession>A0A1E4RJ95</accession>
<sequence>MKLLGYYKEFSRRVRRLPFDKRTLDLLQAKTKNEFTNLNDGLFSYSSIDINKYNKYAKIFDKFLVDENYDALHDILDLAYKNEPLWVQQFQQINYLSFKNSWPQVHLVHEFGSKQSINKYDEQLAYFQSKKPQLDLFGYFNIDRKSLAKDRIRPFSRTIENESSVEELISKARKLFKFVEQNKHILCHYVLRDFEVVYEPTKFGLPGNDIKRDKEL</sequence>
<dbReference type="GeneID" id="30995949"/>
<dbReference type="OrthoDB" id="4018833at2759"/>
<evidence type="ECO:0000313" key="8">
    <source>
        <dbReference type="Proteomes" id="UP000095085"/>
    </source>
</evidence>
<feature type="non-terminal residue" evidence="7">
    <location>
        <position position="216"/>
    </location>
</feature>
<comment type="subcellular location">
    <subcellularLocation>
        <location evidence="1 6">Mitochondrion</location>
    </subcellularLocation>
</comment>
<evidence type="ECO:0000256" key="4">
    <source>
        <dbReference type="ARBA" id="ARBA00023128"/>
    </source>
</evidence>
<organism evidence="7 8">
    <name type="scientific">Hyphopichia burtonii NRRL Y-1933</name>
    <dbReference type="NCBI Taxonomy" id="984485"/>
    <lineage>
        <taxon>Eukaryota</taxon>
        <taxon>Fungi</taxon>
        <taxon>Dikarya</taxon>
        <taxon>Ascomycota</taxon>
        <taxon>Saccharomycotina</taxon>
        <taxon>Pichiomycetes</taxon>
        <taxon>Debaryomycetaceae</taxon>
        <taxon>Hyphopichia</taxon>
    </lineage>
</organism>
<name>A0A1E4RJ95_9ASCO</name>
<comment type="function">
    <text evidence="5 6">Essential for respiratory growth and required for maintenance of mtDNA. Required for cell survival in the absence of prohibitins.</text>
</comment>
<comment type="similarity">
    <text evidence="2 6">Belongs to the GEP5 family.</text>
</comment>
<dbReference type="RefSeq" id="XP_020076390.1">
    <property type="nucleotide sequence ID" value="XM_020221400.1"/>
</dbReference>
<protein>
    <recommendedName>
        <fullName evidence="3 6">Genetic interactor of prohibitin 5, mitochondrial</fullName>
    </recommendedName>
</protein>
<evidence type="ECO:0000256" key="6">
    <source>
        <dbReference type="RuleBase" id="RU363007"/>
    </source>
</evidence>
<keyword evidence="8" id="KW-1185">Reference proteome</keyword>
<evidence type="ECO:0000256" key="1">
    <source>
        <dbReference type="ARBA" id="ARBA00004173"/>
    </source>
</evidence>
<dbReference type="Proteomes" id="UP000095085">
    <property type="component" value="Unassembled WGS sequence"/>
</dbReference>
<proteinExistence type="inferred from homology"/>
<evidence type="ECO:0000313" key="7">
    <source>
        <dbReference type="EMBL" id="ODV67323.1"/>
    </source>
</evidence>
<dbReference type="GO" id="GO:0005739">
    <property type="term" value="C:mitochondrion"/>
    <property type="evidence" value="ECO:0007669"/>
    <property type="project" value="UniProtKB-SubCell"/>
</dbReference>
<reference evidence="8" key="1">
    <citation type="submission" date="2016-05" db="EMBL/GenBank/DDBJ databases">
        <title>Comparative genomics of biotechnologically important yeasts.</title>
        <authorList>
            <consortium name="DOE Joint Genome Institute"/>
            <person name="Riley R."/>
            <person name="Haridas S."/>
            <person name="Wolfe K.H."/>
            <person name="Lopes M.R."/>
            <person name="Hittinger C.T."/>
            <person name="Goker M."/>
            <person name="Salamov A."/>
            <person name="Wisecaver J."/>
            <person name="Long T.M."/>
            <person name="Aerts A.L."/>
            <person name="Barry K."/>
            <person name="Choi C."/>
            <person name="Clum A."/>
            <person name="Coughlan A.Y."/>
            <person name="Deshpande S."/>
            <person name="Douglass A.P."/>
            <person name="Hanson S.J."/>
            <person name="Klenk H.-P."/>
            <person name="Labutti K."/>
            <person name="Lapidus A."/>
            <person name="Lindquist E."/>
            <person name="Lipzen A."/>
            <person name="Meier-Kolthoff J.P."/>
            <person name="Ohm R.A."/>
            <person name="Otillar R.P."/>
            <person name="Pangilinan J."/>
            <person name="Peng Y."/>
            <person name="Rokas A."/>
            <person name="Rosa C.A."/>
            <person name="Scheuner C."/>
            <person name="Sibirny A.A."/>
            <person name="Slot J.C."/>
            <person name="Stielow J.B."/>
            <person name="Sun H."/>
            <person name="Kurtzman C.P."/>
            <person name="Blackwell M."/>
            <person name="Grigoriev I.V."/>
            <person name="Jeffries T.W."/>
        </authorList>
    </citation>
    <scope>NUCLEOTIDE SEQUENCE [LARGE SCALE GENOMIC DNA]</scope>
    <source>
        <strain evidence="8">NRRL Y-1933</strain>
    </source>
</reference>
<gene>
    <name evidence="7" type="ORF">HYPBUDRAFT_153158</name>
</gene>
<keyword evidence="4 6" id="KW-0496">Mitochondrion</keyword>
<dbReference type="AlphaFoldDB" id="A0A1E4RJ95"/>
<evidence type="ECO:0000256" key="3">
    <source>
        <dbReference type="ARBA" id="ARBA00018341"/>
    </source>
</evidence>
<dbReference type="InterPro" id="IPR031455">
    <property type="entry name" value="Gep5"/>
</dbReference>
<evidence type="ECO:0000256" key="2">
    <source>
        <dbReference type="ARBA" id="ARBA00008036"/>
    </source>
</evidence>
<dbReference type="EMBL" id="KV454541">
    <property type="protein sequence ID" value="ODV67323.1"/>
    <property type="molecule type" value="Genomic_DNA"/>
</dbReference>
<dbReference type="Pfam" id="PF17053">
    <property type="entry name" value="GEP5"/>
    <property type="match status" value="1"/>
</dbReference>
<evidence type="ECO:0000256" key="5">
    <source>
        <dbReference type="ARBA" id="ARBA00025061"/>
    </source>
</evidence>